<evidence type="ECO:0000256" key="1">
    <source>
        <dbReference type="ARBA" id="ARBA00006484"/>
    </source>
</evidence>
<sequence length="120" mass="13002">MAAPAPPPPPLPPPVGFITAASSSCGYQVAYAALQKGDHVIATARDPTKIQRLEKEGAYNLAFDHAFSKYGRIDYLINAAGYILEGAVEEVTPDEAQRHYNVIVFGTTNTIRAFVPLRKD</sequence>
<dbReference type="Gene3D" id="3.40.50.720">
    <property type="entry name" value="NAD(P)-binding Rossmann-like Domain"/>
    <property type="match status" value="1"/>
</dbReference>
<dbReference type="SUPFAM" id="SSF51735">
    <property type="entry name" value="NAD(P)-binding Rossmann-fold domains"/>
    <property type="match status" value="1"/>
</dbReference>
<organism evidence="3 4">
    <name type="scientific">Penicillium argentinense</name>
    <dbReference type="NCBI Taxonomy" id="1131581"/>
    <lineage>
        <taxon>Eukaryota</taxon>
        <taxon>Fungi</taxon>
        <taxon>Dikarya</taxon>
        <taxon>Ascomycota</taxon>
        <taxon>Pezizomycotina</taxon>
        <taxon>Eurotiomycetes</taxon>
        <taxon>Eurotiomycetidae</taxon>
        <taxon>Eurotiales</taxon>
        <taxon>Aspergillaceae</taxon>
        <taxon>Penicillium</taxon>
    </lineage>
</organism>
<keyword evidence="4" id="KW-1185">Reference proteome</keyword>
<dbReference type="EMBL" id="JAPQKI010000011">
    <property type="protein sequence ID" value="KAJ5082634.1"/>
    <property type="molecule type" value="Genomic_DNA"/>
</dbReference>
<evidence type="ECO:0000313" key="3">
    <source>
        <dbReference type="EMBL" id="KAJ5082634.1"/>
    </source>
</evidence>
<dbReference type="GeneID" id="81363147"/>
<dbReference type="InterPro" id="IPR051911">
    <property type="entry name" value="SDR_oxidoreductase"/>
</dbReference>
<keyword evidence="2" id="KW-0560">Oxidoreductase</keyword>
<proteinExistence type="inferred from homology"/>
<evidence type="ECO:0000313" key="4">
    <source>
        <dbReference type="Proteomes" id="UP001149074"/>
    </source>
</evidence>
<name>A0A9W9JUS9_9EURO</name>
<dbReference type="PANTHER" id="PTHR43976:SF16">
    <property type="entry name" value="SHORT-CHAIN DEHYDROGENASE_REDUCTASE FAMILY PROTEIN"/>
    <property type="match status" value="1"/>
</dbReference>
<dbReference type="GO" id="GO:0016491">
    <property type="term" value="F:oxidoreductase activity"/>
    <property type="evidence" value="ECO:0007669"/>
    <property type="project" value="UniProtKB-KW"/>
</dbReference>
<dbReference type="RefSeq" id="XP_056469156.1">
    <property type="nucleotide sequence ID" value="XM_056624168.1"/>
</dbReference>
<reference evidence="3" key="1">
    <citation type="submission" date="2022-11" db="EMBL/GenBank/DDBJ databases">
        <authorList>
            <person name="Petersen C."/>
        </authorList>
    </citation>
    <scope>NUCLEOTIDE SEQUENCE</scope>
    <source>
        <strain evidence="3">IBT 30761</strain>
    </source>
</reference>
<gene>
    <name evidence="3" type="ORF">N7532_011677</name>
</gene>
<comment type="caution">
    <text evidence="3">The sequence shown here is derived from an EMBL/GenBank/DDBJ whole genome shotgun (WGS) entry which is preliminary data.</text>
</comment>
<comment type="similarity">
    <text evidence="1">Belongs to the short-chain dehydrogenases/reductases (SDR) family.</text>
</comment>
<reference evidence="3" key="2">
    <citation type="journal article" date="2023" name="IMA Fungus">
        <title>Comparative genomic study of the Penicillium genus elucidates a diverse pangenome and 15 lateral gene transfer events.</title>
        <authorList>
            <person name="Petersen C."/>
            <person name="Sorensen T."/>
            <person name="Nielsen M.R."/>
            <person name="Sondergaard T.E."/>
            <person name="Sorensen J.L."/>
            <person name="Fitzpatrick D.A."/>
            <person name="Frisvad J.C."/>
            <person name="Nielsen K.L."/>
        </authorList>
    </citation>
    <scope>NUCLEOTIDE SEQUENCE</scope>
    <source>
        <strain evidence="3">IBT 30761</strain>
    </source>
</reference>
<dbReference type="PANTHER" id="PTHR43976">
    <property type="entry name" value="SHORT CHAIN DEHYDROGENASE"/>
    <property type="match status" value="1"/>
</dbReference>
<dbReference type="AlphaFoldDB" id="A0A9W9JUS9"/>
<dbReference type="Proteomes" id="UP001149074">
    <property type="component" value="Unassembled WGS sequence"/>
</dbReference>
<dbReference type="InterPro" id="IPR036291">
    <property type="entry name" value="NAD(P)-bd_dom_sf"/>
</dbReference>
<dbReference type="OrthoDB" id="1274115at2759"/>
<evidence type="ECO:0000256" key="2">
    <source>
        <dbReference type="ARBA" id="ARBA00023002"/>
    </source>
</evidence>
<accession>A0A9W9JUS9</accession>
<dbReference type="Pfam" id="PF00106">
    <property type="entry name" value="adh_short"/>
    <property type="match status" value="1"/>
</dbReference>
<dbReference type="InterPro" id="IPR002347">
    <property type="entry name" value="SDR_fam"/>
</dbReference>
<protein>
    <submittedName>
        <fullName evidence="3">Uncharacterized protein</fullName>
    </submittedName>
</protein>